<dbReference type="SUPFAM" id="SSF101690">
    <property type="entry name" value="PAZ domain"/>
    <property type="match status" value="1"/>
</dbReference>
<dbReference type="PANTHER" id="PTHR22891">
    <property type="entry name" value="EUKARYOTIC TRANSLATION INITIATION FACTOR 2C"/>
    <property type="match status" value="1"/>
</dbReference>
<evidence type="ECO:0000313" key="6">
    <source>
        <dbReference type="Proteomes" id="UP000683000"/>
    </source>
</evidence>
<dbReference type="SUPFAM" id="SSF53098">
    <property type="entry name" value="Ribonuclease H-like"/>
    <property type="match status" value="1"/>
</dbReference>
<dbReference type="InterPro" id="IPR032474">
    <property type="entry name" value="Argonaute_N"/>
</dbReference>
<feature type="region of interest" description="Disordered" evidence="2">
    <location>
        <begin position="1"/>
        <end position="79"/>
    </location>
</feature>
<dbReference type="SMART" id="SM01163">
    <property type="entry name" value="DUF1785"/>
    <property type="match status" value="1"/>
</dbReference>
<dbReference type="InterPro" id="IPR014811">
    <property type="entry name" value="ArgoL1"/>
</dbReference>
<dbReference type="PROSITE" id="PS50821">
    <property type="entry name" value="PAZ"/>
    <property type="match status" value="1"/>
</dbReference>
<evidence type="ECO:0000256" key="1">
    <source>
        <dbReference type="RuleBase" id="RU361178"/>
    </source>
</evidence>
<keyword evidence="6" id="KW-1185">Reference proteome</keyword>
<dbReference type="Gene3D" id="2.170.260.10">
    <property type="entry name" value="paz domain"/>
    <property type="match status" value="1"/>
</dbReference>
<dbReference type="PROSITE" id="PS50822">
    <property type="entry name" value="PIWI"/>
    <property type="match status" value="1"/>
</dbReference>
<dbReference type="Gene3D" id="3.30.420.10">
    <property type="entry name" value="Ribonuclease H-like superfamily/Ribonuclease H"/>
    <property type="match status" value="1"/>
</dbReference>
<proteinExistence type="inferred from homology"/>
<dbReference type="Pfam" id="PF02170">
    <property type="entry name" value="PAZ"/>
    <property type="match status" value="1"/>
</dbReference>
<dbReference type="Pfam" id="PF08699">
    <property type="entry name" value="ArgoL1"/>
    <property type="match status" value="1"/>
</dbReference>
<feature type="region of interest" description="Disordered" evidence="2">
    <location>
        <begin position="290"/>
        <end position="310"/>
    </location>
</feature>
<dbReference type="InterPro" id="IPR032472">
    <property type="entry name" value="ArgoL2"/>
</dbReference>
<dbReference type="Proteomes" id="UP000683000">
    <property type="component" value="Unassembled WGS sequence"/>
</dbReference>
<evidence type="ECO:0000259" key="4">
    <source>
        <dbReference type="PROSITE" id="PS50822"/>
    </source>
</evidence>
<comment type="caution">
    <text evidence="5">The sequence shown here is derived from an EMBL/GenBank/DDBJ whole genome shotgun (WGS) entry which is preliminary data.</text>
</comment>
<dbReference type="OrthoDB" id="10252740at2759"/>
<accession>A0A8I2YDB7</accession>
<feature type="domain" description="PAZ" evidence="3">
    <location>
        <begin position="356"/>
        <end position="449"/>
    </location>
</feature>
<dbReference type="InterPro" id="IPR003165">
    <property type="entry name" value="Piwi"/>
</dbReference>
<gene>
    <name evidence="5" type="ORF">JVT61DRAFT_13603</name>
</gene>
<dbReference type="InterPro" id="IPR045246">
    <property type="entry name" value="Piwi_ago-like"/>
</dbReference>
<name>A0A8I2YDB7_9AGAM</name>
<evidence type="ECO:0000313" key="5">
    <source>
        <dbReference type="EMBL" id="KAG6369734.1"/>
    </source>
</evidence>
<dbReference type="EMBL" id="JAGFBS010000067">
    <property type="protein sequence ID" value="KAG6369734.1"/>
    <property type="molecule type" value="Genomic_DNA"/>
</dbReference>
<dbReference type="Pfam" id="PF02171">
    <property type="entry name" value="Piwi"/>
    <property type="match status" value="1"/>
</dbReference>
<dbReference type="SMART" id="SM00949">
    <property type="entry name" value="PAZ"/>
    <property type="match status" value="1"/>
</dbReference>
<dbReference type="AlphaFoldDB" id="A0A8I2YDB7"/>
<evidence type="ECO:0000259" key="3">
    <source>
        <dbReference type="PROSITE" id="PS50821"/>
    </source>
</evidence>
<dbReference type="SMART" id="SM00950">
    <property type="entry name" value="Piwi"/>
    <property type="match status" value="1"/>
</dbReference>
<feature type="region of interest" description="Disordered" evidence="2">
    <location>
        <begin position="960"/>
        <end position="980"/>
    </location>
</feature>
<reference evidence="5" key="1">
    <citation type="submission" date="2021-03" db="EMBL/GenBank/DDBJ databases">
        <title>Evolutionary innovations through gain and loss of genes in the ectomycorrhizal Boletales.</title>
        <authorList>
            <person name="Wu G."/>
            <person name="Miyauchi S."/>
            <person name="Morin E."/>
            <person name="Yang Z.-L."/>
            <person name="Xu J."/>
            <person name="Martin F.M."/>
        </authorList>
    </citation>
    <scope>NUCLEOTIDE SEQUENCE</scope>
    <source>
        <strain evidence="5">BR01</strain>
    </source>
</reference>
<sequence length="1005" mass="111675">MSSASSSSRQWQVQGRGGRGMGRGRGDLVAARGTWPSHPRGANFNRGDRDRGTGRGRFETRRGMQGQPSSGASVHLPPWHPGTLTDSVLGHNSIFMQGRPVAVDARIKDGSDMAVVAGLDRQTGAGTGLPLRLDFGTQGRAIALRANYFPVDVKGSIYRYSVAIAIHGDKNLKMSRRVKHRVFQLAEQTVDWQQAGMSGRVAHDNAERLVACILLPQPLIIHGAYYDEGEEGPPSVGGREYTLTLEFEEEVDQEILNECLAGGPVDSQALAKVLSALNLVLTAHPSRTGVKIGRGDDTKKHPDQRLFFDSPDPKDIGGGLTVREGFYVSVRPAHQQLMVNVNTCHAAFYKPQNFKVALDEYNRLVKGGLGAFGKQVRVVTQPNKHTVMIQGVSKQNARQKKFKHNDFGLITIEQYYKLKYDIELKSPECVLLEDSKGNLYPPEVCDILPDQGFKGELTSSKHATEMLNVACKLPKVNANEIVNRGINLLGFRDWNPVLDSFGVSVGTDMATVPGRVLDKPGLSYSSDKRATIDDRASWNLRDVRFAVGARLDKWAVLVIQDGGRSDFKGAKDLELRKITDEFRNMCIKSGMQVRTLEERAYAEVRLPFRDNKGANRFRDDAIEVIERTMRSLIGKVAPDLVLVMLSNDDAAIYNGLKWLCDVKLDIATVCIQSEKVRKDRGQPQYFANVALKVNMKMGGINHTLDAKSGAWLKSASTMIMGMDVTHPARGPSLEGTPSIVAVVASVDEHFAQYPAALAIRRSKVEIDRDQDNGDGALRDMFISRFELYRAHNDGKLPERVILYRDGVSESQFMQVRQYELKQMKKAFEHFDSYQPKLSIVICGKRHHTRFYPTKPEDAAVDGNPLPGTVVDRGVTPAYEFDFFLQPHGSLKGTARPTHYYVVHDENGFNADGLQRLTNDLSYMFQRATKAVSLVSPAYWADIACERGRCYLHKLLQGDKDGGEAAKDNKGKKGKKRPEDTVFEKAEDMWGDGVSGPRLRDTMFYL</sequence>
<dbReference type="InterPro" id="IPR036085">
    <property type="entry name" value="PAZ_dom_sf"/>
</dbReference>
<dbReference type="Gene3D" id="3.40.50.2300">
    <property type="match status" value="1"/>
</dbReference>
<dbReference type="InterPro" id="IPR003100">
    <property type="entry name" value="PAZ_dom"/>
</dbReference>
<dbReference type="Pfam" id="PF16488">
    <property type="entry name" value="ArgoL2"/>
    <property type="match status" value="1"/>
</dbReference>
<evidence type="ECO:0000256" key="2">
    <source>
        <dbReference type="SAM" id="MobiDB-lite"/>
    </source>
</evidence>
<feature type="compositionally biased region" description="Basic and acidic residues" evidence="2">
    <location>
        <begin position="293"/>
        <end position="310"/>
    </location>
</feature>
<dbReference type="GO" id="GO:0003723">
    <property type="term" value="F:RNA binding"/>
    <property type="evidence" value="ECO:0007669"/>
    <property type="project" value="InterPro"/>
</dbReference>
<dbReference type="CDD" id="cd04657">
    <property type="entry name" value="Piwi_ago-like"/>
    <property type="match status" value="1"/>
</dbReference>
<protein>
    <submittedName>
        <fullName evidence="5">Putative argonaute-like protein</fullName>
    </submittedName>
</protein>
<comment type="similarity">
    <text evidence="1">Belongs to the argonaute family.</text>
</comment>
<dbReference type="InterPro" id="IPR012337">
    <property type="entry name" value="RNaseH-like_sf"/>
</dbReference>
<dbReference type="CDD" id="cd02846">
    <property type="entry name" value="PAZ_argonaute_like"/>
    <property type="match status" value="1"/>
</dbReference>
<organism evidence="5 6">
    <name type="scientific">Boletus reticuloceps</name>
    <dbReference type="NCBI Taxonomy" id="495285"/>
    <lineage>
        <taxon>Eukaryota</taxon>
        <taxon>Fungi</taxon>
        <taxon>Dikarya</taxon>
        <taxon>Basidiomycota</taxon>
        <taxon>Agaricomycotina</taxon>
        <taxon>Agaricomycetes</taxon>
        <taxon>Agaricomycetidae</taxon>
        <taxon>Boletales</taxon>
        <taxon>Boletineae</taxon>
        <taxon>Boletaceae</taxon>
        <taxon>Boletoideae</taxon>
        <taxon>Boletus</taxon>
    </lineage>
</organism>
<dbReference type="InterPro" id="IPR036397">
    <property type="entry name" value="RNaseH_sf"/>
</dbReference>
<dbReference type="Pfam" id="PF16486">
    <property type="entry name" value="ArgoN"/>
    <property type="match status" value="1"/>
</dbReference>
<feature type="domain" description="Piwi" evidence="4">
    <location>
        <begin position="640"/>
        <end position="952"/>
    </location>
</feature>
<feature type="compositionally biased region" description="Basic and acidic residues" evidence="2">
    <location>
        <begin position="46"/>
        <end position="62"/>
    </location>
</feature>